<comment type="caution">
    <text evidence="2">The sequence shown here is derived from an EMBL/GenBank/DDBJ whole genome shotgun (WGS) entry which is preliminary data.</text>
</comment>
<dbReference type="Proteomes" id="UP001172102">
    <property type="component" value="Unassembled WGS sequence"/>
</dbReference>
<gene>
    <name evidence="2" type="ORF">B0H67DRAFT_642493</name>
</gene>
<dbReference type="PANTHER" id="PTHR10039:SF10">
    <property type="entry name" value="NACHT DOMAIN-CONTAINING PROTEIN"/>
    <property type="match status" value="1"/>
</dbReference>
<dbReference type="EMBL" id="JAUKUA010000003">
    <property type="protein sequence ID" value="KAK0719108.1"/>
    <property type="molecule type" value="Genomic_DNA"/>
</dbReference>
<dbReference type="InterPro" id="IPR036770">
    <property type="entry name" value="Ankyrin_rpt-contain_sf"/>
</dbReference>
<reference evidence="2" key="1">
    <citation type="submission" date="2023-06" db="EMBL/GenBank/DDBJ databases">
        <title>Genome-scale phylogeny and comparative genomics of the fungal order Sordariales.</title>
        <authorList>
            <consortium name="Lawrence Berkeley National Laboratory"/>
            <person name="Hensen N."/>
            <person name="Bonometti L."/>
            <person name="Westerberg I."/>
            <person name="Brannstrom I.O."/>
            <person name="Guillou S."/>
            <person name="Cros-Aarteil S."/>
            <person name="Calhoun S."/>
            <person name="Haridas S."/>
            <person name="Kuo A."/>
            <person name="Mondo S."/>
            <person name="Pangilinan J."/>
            <person name="Riley R."/>
            <person name="Labutti K."/>
            <person name="Andreopoulos B."/>
            <person name="Lipzen A."/>
            <person name="Chen C."/>
            <person name="Yanf M."/>
            <person name="Daum C."/>
            <person name="Ng V."/>
            <person name="Clum A."/>
            <person name="Steindorff A."/>
            <person name="Ohm R."/>
            <person name="Martin F."/>
            <person name="Silar P."/>
            <person name="Natvig D."/>
            <person name="Lalanne C."/>
            <person name="Gautier V."/>
            <person name="Ament-Velasquez S.L."/>
            <person name="Kruys A."/>
            <person name="Hutchinson M.I."/>
            <person name="Powell A.J."/>
            <person name="Barry K."/>
            <person name="Miller A.N."/>
            <person name="Grigoriev I.V."/>
            <person name="Debuchy R."/>
            <person name="Gladieux P."/>
            <person name="Thoren M.H."/>
            <person name="Johannesson H."/>
        </authorList>
    </citation>
    <scope>NUCLEOTIDE SEQUENCE</scope>
    <source>
        <strain evidence="2">SMH4607-1</strain>
    </source>
</reference>
<keyword evidence="3" id="KW-1185">Reference proteome</keyword>
<dbReference type="InterPro" id="IPR054471">
    <property type="entry name" value="GPIID_WHD"/>
</dbReference>
<dbReference type="SUPFAM" id="SSF48403">
    <property type="entry name" value="Ankyrin repeat"/>
    <property type="match status" value="1"/>
</dbReference>
<dbReference type="AlphaFoldDB" id="A0AA40ANI4"/>
<name>A0AA40ANI4_9PEZI</name>
<feature type="domain" description="GPI inositol-deacylase winged helix" evidence="1">
    <location>
        <begin position="167"/>
        <end position="252"/>
    </location>
</feature>
<organism evidence="2 3">
    <name type="scientific">Lasiosphaeris hirsuta</name>
    <dbReference type="NCBI Taxonomy" id="260670"/>
    <lineage>
        <taxon>Eukaryota</taxon>
        <taxon>Fungi</taxon>
        <taxon>Dikarya</taxon>
        <taxon>Ascomycota</taxon>
        <taxon>Pezizomycotina</taxon>
        <taxon>Sordariomycetes</taxon>
        <taxon>Sordariomycetidae</taxon>
        <taxon>Sordariales</taxon>
        <taxon>Lasiosphaeriaceae</taxon>
        <taxon>Lasiosphaeris</taxon>
    </lineage>
</organism>
<evidence type="ECO:0000259" key="1">
    <source>
        <dbReference type="Pfam" id="PF22939"/>
    </source>
</evidence>
<evidence type="ECO:0000313" key="2">
    <source>
        <dbReference type="EMBL" id="KAK0719108.1"/>
    </source>
</evidence>
<dbReference type="Pfam" id="PF22939">
    <property type="entry name" value="WHD_GPIID"/>
    <property type="match status" value="1"/>
</dbReference>
<dbReference type="PANTHER" id="PTHR10039">
    <property type="entry name" value="AMELOGENIN"/>
    <property type="match status" value="1"/>
</dbReference>
<proteinExistence type="predicted"/>
<evidence type="ECO:0000313" key="3">
    <source>
        <dbReference type="Proteomes" id="UP001172102"/>
    </source>
</evidence>
<sequence>MDDLIDDFRAQPSLEYLESIVTKVFPAGRRILCLLDGLDECPENEGLQVLRCIRRLRAARLRFRCCVSVRSTAHEGLVTKQNLGEWATIHMPDDNPDIVSYINSEIQNRIETGQLRIRDPTLAIEIRDALLPLQMESLSEESDEAIRCAIEELPENLYATFERILTRAWKGKREYQGSVLKLVSAAHRPLTLEELREALSLTPNHLEWHRGCLVNDTRGTIRCCGSLIVVDEEELSVCLIHHSVRQFLLSGDHRGKKPRPWSFTAEEADMLMGEVVVTYLSYGVFETQISTTVVPTSMLAPELTDKIIEDALASAGVAGKLALMLLRGAAVVPAQTQQTSVVNLDRSIADAWGQYHQREVEVFHLLPYATCYWLPHTTWVGRGSRIYKLRLVVCNNPNPRFDMVPWPQSRLPADAGDLMSISNSHMALLSAELTGKRWARSFASVMPYLLSCRNRECPPVLGAHMATKLLPFAVIFGSAKIIKWLLSMGAEVPADDHCVLRLALSNRGYEILDALLTTADAKEGMKHVSRLPLLHSYADAGDVEGLKLLLNQKYYSFNVNMYLPGDAAFGNDNPIQAALKSRCSSLVELRRVVDTVLGLLDPGADVMVYRRGSGRCVGLLLRFSLATAAYLVELVRNEVNFSRPLARSIFSDIEASLERTVMRDKESRPEWLIQVMTTYLLVVMFPATFQDTPFIKEHYLKHFQVLLRHRHNLDCEKLLKDNLHSFTGVIRYILASYGVDVSAIPRENQISSDDSPLALRAARLGRDFIPVVRLILIDDLSIRGCFWGDEFERIVAMAKSEEEREILTSAFNLCGFEAAVSHGCNRSV</sequence>
<protein>
    <recommendedName>
        <fullName evidence="1">GPI inositol-deacylase winged helix domain-containing protein</fullName>
    </recommendedName>
</protein>
<accession>A0AA40ANI4</accession>
<dbReference type="Gene3D" id="1.25.40.20">
    <property type="entry name" value="Ankyrin repeat-containing domain"/>
    <property type="match status" value="1"/>
</dbReference>